<keyword evidence="4" id="KW-0472">Membrane</keyword>
<dbReference type="PROSITE" id="PS50942">
    <property type="entry name" value="ENTH"/>
    <property type="match status" value="1"/>
</dbReference>
<evidence type="ECO:0000256" key="2">
    <source>
        <dbReference type="ARBA" id="ARBA00004600"/>
    </source>
</evidence>
<gene>
    <name evidence="9" type="ORF">MNEG_13228</name>
</gene>
<dbReference type="Gene3D" id="1.25.40.90">
    <property type="match status" value="1"/>
</dbReference>
<dbReference type="GO" id="GO:0072583">
    <property type="term" value="P:clathrin-dependent endocytosis"/>
    <property type="evidence" value="ECO:0007669"/>
    <property type="project" value="InterPro"/>
</dbReference>
<dbReference type="SUPFAM" id="SSF89009">
    <property type="entry name" value="GAT-like domain"/>
    <property type="match status" value="1"/>
</dbReference>
<dbReference type="OrthoDB" id="44015at2759"/>
<dbReference type="InterPro" id="IPR045192">
    <property type="entry name" value="AP180-like"/>
</dbReference>
<dbReference type="GO" id="GO:0005546">
    <property type="term" value="F:phosphatidylinositol-4,5-bisphosphate binding"/>
    <property type="evidence" value="ECO:0007669"/>
    <property type="project" value="TreeGrafter"/>
</dbReference>
<sequence>MEPALLKDKTKLAVAAVKGEQTQDLYVAVTKATLAEEVVPKEKHVRTLKIACSAHAPRQQVDFVIYKLAKRLNSPNWVVALKALMVFHRLMRECDPSFQEQVLRFADRTGRHRLLCLDRYADHSSRETWDYSAWIRAYGVFLDERLDAFRNMRFDPESGAHQARQQQGAYGGPTGASGGPTGFGSGGYGGPTGGPTGGLSGGYGGYGGPTGGPSGGYGGYGGYGGPTGGPTGGYGGYGGPTGGPTGGYGGYGGPTGGYSNGGPTGSPRNGGGGGASDANGGAGAQQQPQAAPSSLKECAGPELLERLPRMQRLMLRTIACVPEGAAAVNPLCLTAANWVLRESKAVYRAASEGVINLADKFFEMERSDALRCGGGGGVAAGAAPAAKAGLELYKDALSLHEKLTGYYTAMQAVPALRTAIHYPTLQPLPSDFVSTMEEYAKEAPRDGTGPPKKAVPPTSSVLVEAEEEEEPAPAAAAEEAPAEEAAKEEAQPPSPPRRPSSPVKAALMPMLDLLSFDEEPAPSELAGGRAGPHYRSTA</sequence>
<feature type="region of interest" description="Disordered" evidence="7">
    <location>
        <begin position="438"/>
        <end position="538"/>
    </location>
</feature>
<comment type="subcellular location">
    <subcellularLocation>
        <location evidence="1">Cytoplasmic vesicle</location>
        <location evidence="1">Clathrin-coated vesicle</location>
    </subcellularLocation>
    <subcellularLocation>
        <location evidence="2">Membrane</location>
        <location evidence="2">Clathrin-coated pit</location>
    </subcellularLocation>
</comment>
<dbReference type="SUPFAM" id="SSF48464">
    <property type="entry name" value="ENTH/VHS domain"/>
    <property type="match status" value="1"/>
</dbReference>
<evidence type="ECO:0000256" key="5">
    <source>
        <dbReference type="ARBA" id="ARBA00023176"/>
    </source>
</evidence>
<feature type="domain" description="ENTH" evidence="8">
    <location>
        <begin position="17"/>
        <end position="156"/>
    </location>
</feature>
<reference evidence="9 10" key="1">
    <citation type="journal article" date="2013" name="BMC Genomics">
        <title>Reconstruction of the lipid metabolism for the microalga Monoraphidium neglectum from its genome sequence reveals characteristics suitable for biofuel production.</title>
        <authorList>
            <person name="Bogen C."/>
            <person name="Al-Dilaimi A."/>
            <person name="Albersmeier A."/>
            <person name="Wichmann J."/>
            <person name="Grundmann M."/>
            <person name="Rupp O."/>
            <person name="Lauersen K.J."/>
            <person name="Blifernez-Klassen O."/>
            <person name="Kalinowski J."/>
            <person name="Goesmann A."/>
            <person name="Mussgnug J.H."/>
            <person name="Kruse O."/>
        </authorList>
    </citation>
    <scope>NUCLEOTIDE SEQUENCE [LARGE SCALE GENOMIC DNA]</scope>
    <source>
        <strain evidence="9 10">SAG 48.87</strain>
    </source>
</reference>
<dbReference type="GO" id="GO:0005905">
    <property type="term" value="C:clathrin-coated pit"/>
    <property type="evidence" value="ECO:0007669"/>
    <property type="project" value="UniProtKB-SubCell"/>
</dbReference>
<feature type="compositionally biased region" description="Low complexity" evidence="7">
    <location>
        <begin position="284"/>
        <end position="293"/>
    </location>
</feature>
<dbReference type="GO" id="GO:0000149">
    <property type="term" value="F:SNARE binding"/>
    <property type="evidence" value="ECO:0007669"/>
    <property type="project" value="TreeGrafter"/>
</dbReference>
<dbReference type="GO" id="GO:0006900">
    <property type="term" value="P:vesicle budding from membrane"/>
    <property type="evidence" value="ECO:0007669"/>
    <property type="project" value="TreeGrafter"/>
</dbReference>
<keyword evidence="3" id="KW-0254">Endocytosis</keyword>
<dbReference type="InterPro" id="IPR008942">
    <property type="entry name" value="ENTH_VHS"/>
</dbReference>
<dbReference type="EMBL" id="KK103921">
    <property type="protein sequence ID" value="KIY94735.1"/>
    <property type="molecule type" value="Genomic_DNA"/>
</dbReference>
<dbReference type="PANTHER" id="PTHR22951">
    <property type="entry name" value="CLATHRIN ASSEMBLY PROTEIN"/>
    <property type="match status" value="1"/>
</dbReference>
<name>A0A0D2MID4_9CHLO</name>
<dbReference type="KEGG" id="mng:MNEG_13228"/>
<dbReference type="Pfam" id="PF07651">
    <property type="entry name" value="ANTH"/>
    <property type="match status" value="3"/>
</dbReference>
<keyword evidence="10" id="KW-1185">Reference proteome</keyword>
<keyword evidence="5" id="KW-0168">Coated pit</keyword>
<evidence type="ECO:0000313" key="10">
    <source>
        <dbReference type="Proteomes" id="UP000054498"/>
    </source>
</evidence>
<evidence type="ECO:0000313" key="9">
    <source>
        <dbReference type="EMBL" id="KIY94735.1"/>
    </source>
</evidence>
<dbReference type="SMART" id="SM00273">
    <property type="entry name" value="ENTH"/>
    <property type="match status" value="1"/>
</dbReference>
<dbReference type="InterPro" id="IPR013809">
    <property type="entry name" value="ENTH"/>
</dbReference>
<feature type="compositionally biased region" description="Gly residues" evidence="7">
    <location>
        <begin position="169"/>
        <end position="193"/>
    </location>
</feature>
<organism evidence="9 10">
    <name type="scientific">Monoraphidium neglectum</name>
    <dbReference type="NCBI Taxonomy" id="145388"/>
    <lineage>
        <taxon>Eukaryota</taxon>
        <taxon>Viridiplantae</taxon>
        <taxon>Chlorophyta</taxon>
        <taxon>core chlorophytes</taxon>
        <taxon>Chlorophyceae</taxon>
        <taxon>CS clade</taxon>
        <taxon>Sphaeropleales</taxon>
        <taxon>Selenastraceae</taxon>
        <taxon>Monoraphidium</taxon>
    </lineage>
</organism>
<dbReference type="PANTHER" id="PTHR22951:SF5">
    <property type="entry name" value="PHOSPHATIDYLINOSITOL-BINDING CLATHRIN ASSEMBLY PROTEIN LAP"/>
    <property type="match status" value="1"/>
</dbReference>
<dbReference type="GO" id="GO:0030136">
    <property type="term" value="C:clathrin-coated vesicle"/>
    <property type="evidence" value="ECO:0007669"/>
    <property type="project" value="UniProtKB-SubCell"/>
</dbReference>
<protein>
    <submittedName>
        <fullName evidence="9">Putative clathrin assembly protein</fullName>
    </submittedName>
</protein>
<dbReference type="GeneID" id="25730669"/>
<dbReference type="AlphaFoldDB" id="A0A0D2MID4"/>
<evidence type="ECO:0000256" key="7">
    <source>
        <dbReference type="SAM" id="MobiDB-lite"/>
    </source>
</evidence>
<evidence type="ECO:0000256" key="3">
    <source>
        <dbReference type="ARBA" id="ARBA00022583"/>
    </source>
</evidence>
<evidence type="ECO:0000256" key="4">
    <source>
        <dbReference type="ARBA" id="ARBA00023136"/>
    </source>
</evidence>
<feature type="region of interest" description="Disordered" evidence="7">
    <location>
        <begin position="157"/>
        <end position="193"/>
    </location>
</feature>
<evidence type="ECO:0000259" key="8">
    <source>
        <dbReference type="PROSITE" id="PS50942"/>
    </source>
</evidence>
<dbReference type="InterPro" id="IPR048050">
    <property type="entry name" value="ANTH_N_plant"/>
</dbReference>
<feature type="region of interest" description="Disordered" evidence="7">
    <location>
        <begin position="258"/>
        <end position="295"/>
    </location>
</feature>
<dbReference type="CDD" id="cd03564">
    <property type="entry name" value="ANTH_N"/>
    <property type="match status" value="1"/>
</dbReference>
<proteinExistence type="predicted"/>
<dbReference type="InterPro" id="IPR011417">
    <property type="entry name" value="ANTH_dom"/>
</dbReference>
<dbReference type="GO" id="GO:0048268">
    <property type="term" value="P:clathrin coat assembly"/>
    <property type="evidence" value="ECO:0007669"/>
    <property type="project" value="InterPro"/>
</dbReference>
<accession>A0A0D2MID4</accession>
<dbReference type="STRING" id="145388.A0A0D2MID4"/>
<dbReference type="GO" id="GO:0005545">
    <property type="term" value="F:1-phosphatidylinositol binding"/>
    <property type="evidence" value="ECO:0007669"/>
    <property type="project" value="InterPro"/>
</dbReference>
<dbReference type="Proteomes" id="UP000054498">
    <property type="component" value="Unassembled WGS sequence"/>
</dbReference>
<evidence type="ECO:0000256" key="1">
    <source>
        <dbReference type="ARBA" id="ARBA00004132"/>
    </source>
</evidence>
<feature type="compositionally biased region" description="Gly residues" evidence="7">
    <location>
        <begin position="258"/>
        <end position="283"/>
    </location>
</feature>
<dbReference type="RefSeq" id="XP_013893755.1">
    <property type="nucleotide sequence ID" value="XM_014038301.1"/>
</dbReference>
<keyword evidence="6" id="KW-0968">Cytoplasmic vesicle</keyword>
<dbReference type="Gene3D" id="1.20.58.150">
    <property type="entry name" value="ANTH domain"/>
    <property type="match status" value="2"/>
</dbReference>
<evidence type="ECO:0000256" key="6">
    <source>
        <dbReference type="ARBA" id="ARBA00023329"/>
    </source>
</evidence>
<dbReference type="GO" id="GO:0032050">
    <property type="term" value="F:clathrin heavy chain binding"/>
    <property type="evidence" value="ECO:0007669"/>
    <property type="project" value="TreeGrafter"/>
</dbReference>
<dbReference type="InterPro" id="IPR014712">
    <property type="entry name" value="ANTH_dom_sf"/>
</dbReference>